<protein>
    <submittedName>
        <fullName evidence="1">Uncharacterized protein</fullName>
    </submittedName>
</protein>
<name>A0ABW3WYJ5_9HYPH</name>
<dbReference type="Proteomes" id="UP001597176">
    <property type="component" value="Unassembled WGS sequence"/>
</dbReference>
<evidence type="ECO:0000313" key="1">
    <source>
        <dbReference type="EMBL" id="MFD1301728.1"/>
    </source>
</evidence>
<organism evidence="1 2">
    <name type="scientific">Methylobacterium marchantiae</name>
    <dbReference type="NCBI Taxonomy" id="600331"/>
    <lineage>
        <taxon>Bacteria</taxon>
        <taxon>Pseudomonadati</taxon>
        <taxon>Pseudomonadota</taxon>
        <taxon>Alphaproteobacteria</taxon>
        <taxon>Hyphomicrobiales</taxon>
        <taxon>Methylobacteriaceae</taxon>
        <taxon>Methylobacterium</taxon>
    </lineage>
</organism>
<comment type="caution">
    <text evidence="1">The sequence shown here is derived from an EMBL/GenBank/DDBJ whole genome shotgun (WGS) entry which is preliminary data.</text>
</comment>
<accession>A0ABW3WYJ5</accession>
<proteinExistence type="predicted"/>
<keyword evidence="2" id="KW-1185">Reference proteome</keyword>
<sequence length="159" mass="17165">MLLLLIAGGGLSQGISPQQAAFWDLALKGIGGLVAVAGATVATVKYLDEKARNTHVALMEAQKPFHTKRQEVYYELVSATSTLSNKAPGSPEYVGAEDKFWHLYWGALPLVTDQDVGGATNRFEDILADQSMDADVKDVSLRHASKDLAERCRNSLGFA</sequence>
<reference evidence="2" key="1">
    <citation type="journal article" date="2019" name="Int. J. Syst. Evol. Microbiol.">
        <title>The Global Catalogue of Microorganisms (GCM) 10K type strain sequencing project: providing services to taxonomists for standard genome sequencing and annotation.</title>
        <authorList>
            <consortium name="The Broad Institute Genomics Platform"/>
            <consortium name="The Broad Institute Genome Sequencing Center for Infectious Disease"/>
            <person name="Wu L."/>
            <person name="Ma J."/>
        </authorList>
    </citation>
    <scope>NUCLEOTIDE SEQUENCE [LARGE SCALE GENOMIC DNA]</scope>
    <source>
        <strain evidence="2">CCUG 56108</strain>
    </source>
</reference>
<dbReference type="RefSeq" id="WP_238208075.1">
    <property type="nucleotide sequence ID" value="NZ_JBHTND010000010.1"/>
</dbReference>
<evidence type="ECO:0000313" key="2">
    <source>
        <dbReference type="Proteomes" id="UP001597176"/>
    </source>
</evidence>
<dbReference type="EMBL" id="JBHTND010000010">
    <property type="protein sequence ID" value="MFD1301728.1"/>
    <property type="molecule type" value="Genomic_DNA"/>
</dbReference>
<gene>
    <name evidence="1" type="ORF">ACFQ4G_09040</name>
</gene>